<proteinExistence type="inferred from homology"/>
<sequence length="193" mass="22816">MVWGFSWSINRNQSFFPRCADIPLFFILVIDVRGERRKVDSTSSKLGIRVECESREYTKQTMYKSKLPLFQKSKLPFFQKHKRPFFQKPKRPFRRPLPLPPIQPGDRIVYKNTSLLSRFISEQGKILSRRVTGLTLKQQRLITTTIKQARILSLLPFIYNNKILKESSRLLLELLNLETKRKNSTQKEKIGLF</sequence>
<dbReference type="EMBL" id="JAKOGI010002917">
    <property type="protein sequence ID" value="KAJ8421105.1"/>
    <property type="molecule type" value="Genomic_DNA"/>
</dbReference>
<dbReference type="HAMAP" id="MF_00270">
    <property type="entry name" value="Ribosomal_bS18"/>
    <property type="match status" value="1"/>
</dbReference>
<dbReference type="InterPro" id="IPR036870">
    <property type="entry name" value="Ribosomal_bS18_sf"/>
</dbReference>
<dbReference type="FunFam" id="4.10.640.10:FF:000002">
    <property type="entry name" value="30S ribosomal protein S18, chloroplastic"/>
    <property type="match status" value="1"/>
</dbReference>
<evidence type="ECO:0000256" key="2">
    <source>
        <dbReference type="ARBA" id="ARBA00005589"/>
    </source>
</evidence>
<dbReference type="Gene3D" id="4.10.640.10">
    <property type="entry name" value="Ribosomal protein S18"/>
    <property type="match status" value="1"/>
</dbReference>
<dbReference type="GO" id="GO:0003735">
    <property type="term" value="F:structural constituent of ribosome"/>
    <property type="evidence" value="ECO:0007669"/>
    <property type="project" value="InterPro"/>
</dbReference>
<dbReference type="PRINTS" id="PR00974">
    <property type="entry name" value="RIBOSOMALS18"/>
</dbReference>
<dbReference type="NCBIfam" id="TIGR00165">
    <property type="entry name" value="S18"/>
    <property type="match status" value="1"/>
</dbReference>
<comment type="similarity">
    <text evidence="2 8">Belongs to the bacterial ribosomal protein bS18 family.</text>
</comment>
<evidence type="ECO:0000256" key="7">
    <source>
        <dbReference type="ARBA" id="ARBA00035266"/>
    </source>
</evidence>
<keyword evidence="5 8" id="KW-0689">Ribosomal protein</keyword>
<dbReference type="Pfam" id="PF01084">
    <property type="entry name" value="Ribosomal_S18"/>
    <property type="match status" value="1"/>
</dbReference>
<reference evidence="9" key="1">
    <citation type="submission" date="2022-04" db="EMBL/GenBank/DDBJ databases">
        <title>Carnegiea gigantea Genome sequencing and assembly v2.</title>
        <authorList>
            <person name="Copetti D."/>
            <person name="Sanderson M.J."/>
            <person name="Burquez A."/>
            <person name="Wojciechowski M.F."/>
        </authorList>
    </citation>
    <scope>NUCLEOTIDE SEQUENCE</scope>
    <source>
        <strain evidence="9">SGP5-SGP5p</strain>
        <tissue evidence="9">Aerial part</tissue>
    </source>
</reference>
<dbReference type="InterPro" id="IPR001648">
    <property type="entry name" value="Ribosomal_bS18"/>
</dbReference>
<comment type="subcellular location">
    <subcellularLocation>
        <location evidence="1">Plastid</location>
    </subcellularLocation>
</comment>
<gene>
    <name evidence="9" type="ORF">Cgig2_009740</name>
</gene>
<protein>
    <recommendedName>
        <fullName evidence="7">Small ribosomal subunit protein bS18c</fullName>
    </recommendedName>
</protein>
<evidence type="ECO:0000313" key="10">
    <source>
        <dbReference type="Proteomes" id="UP001153076"/>
    </source>
</evidence>
<evidence type="ECO:0000256" key="5">
    <source>
        <dbReference type="ARBA" id="ARBA00022980"/>
    </source>
</evidence>
<evidence type="ECO:0000256" key="1">
    <source>
        <dbReference type="ARBA" id="ARBA00004474"/>
    </source>
</evidence>
<dbReference type="GO" id="GO:0070181">
    <property type="term" value="F:small ribosomal subunit rRNA binding"/>
    <property type="evidence" value="ECO:0007669"/>
    <property type="project" value="TreeGrafter"/>
</dbReference>
<dbReference type="Proteomes" id="UP001153076">
    <property type="component" value="Unassembled WGS sequence"/>
</dbReference>
<evidence type="ECO:0000256" key="8">
    <source>
        <dbReference type="RuleBase" id="RU003910"/>
    </source>
</evidence>
<organism evidence="9 10">
    <name type="scientific">Carnegiea gigantea</name>
    <dbReference type="NCBI Taxonomy" id="171969"/>
    <lineage>
        <taxon>Eukaryota</taxon>
        <taxon>Viridiplantae</taxon>
        <taxon>Streptophyta</taxon>
        <taxon>Embryophyta</taxon>
        <taxon>Tracheophyta</taxon>
        <taxon>Spermatophyta</taxon>
        <taxon>Magnoliopsida</taxon>
        <taxon>eudicotyledons</taxon>
        <taxon>Gunneridae</taxon>
        <taxon>Pentapetalae</taxon>
        <taxon>Caryophyllales</taxon>
        <taxon>Cactineae</taxon>
        <taxon>Cactaceae</taxon>
        <taxon>Cactoideae</taxon>
        <taxon>Echinocereeae</taxon>
        <taxon>Carnegiea</taxon>
    </lineage>
</organism>
<evidence type="ECO:0000313" key="9">
    <source>
        <dbReference type="EMBL" id="KAJ8421105.1"/>
    </source>
</evidence>
<evidence type="ECO:0000256" key="6">
    <source>
        <dbReference type="ARBA" id="ARBA00023274"/>
    </source>
</evidence>
<dbReference type="PANTHER" id="PTHR13479">
    <property type="entry name" value="30S RIBOSOMAL PROTEIN S18"/>
    <property type="match status" value="1"/>
</dbReference>
<keyword evidence="4" id="KW-0694">RNA-binding</keyword>
<accession>A0A9Q1GI99</accession>
<keyword evidence="6 8" id="KW-0687">Ribonucleoprotein</keyword>
<evidence type="ECO:0000256" key="3">
    <source>
        <dbReference type="ARBA" id="ARBA00022730"/>
    </source>
</evidence>
<keyword evidence="3" id="KW-0699">rRNA-binding</keyword>
<dbReference type="OrthoDB" id="21463at2759"/>
<dbReference type="SUPFAM" id="SSF46911">
    <property type="entry name" value="Ribosomal protein S18"/>
    <property type="match status" value="1"/>
</dbReference>
<evidence type="ECO:0000256" key="4">
    <source>
        <dbReference type="ARBA" id="ARBA00022884"/>
    </source>
</evidence>
<dbReference type="GO" id="GO:0005763">
    <property type="term" value="C:mitochondrial small ribosomal subunit"/>
    <property type="evidence" value="ECO:0007669"/>
    <property type="project" value="TreeGrafter"/>
</dbReference>
<dbReference type="AlphaFoldDB" id="A0A9Q1GI99"/>
<keyword evidence="10" id="KW-1185">Reference proteome</keyword>
<name>A0A9Q1GI99_9CARY</name>
<dbReference type="GO" id="GO:0006412">
    <property type="term" value="P:translation"/>
    <property type="evidence" value="ECO:0007669"/>
    <property type="project" value="InterPro"/>
</dbReference>
<dbReference type="GO" id="GO:0009536">
    <property type="term" value="C:plastid"/>
    <property type="evidence" value="ECO:0007669"/>
    <property type="project" value="UniProtKB-SubCell"/>
</dbReference>
<comment type="caution">
    <text evidence="9">The sequence shown here is derived from an EMBL/GenBank/DDBJ whole genome shotgun (WGS) entry which is preliminary data.</text>
</comment>
<dbReference type="PANTHER" id="PTHR13479:SF40">
    <property type="entry name" value="SMALL RIBOSOMAL SUBUNIT PROTEIN BS18M"/>
    <property type="match status" value="1"/>
</dbReference>